<gene>
    <name evidence="3" type="ORF">UPYG_G00169320</name>
</gene>
<dbReference type="EMBL" id="JAGEUA010000005">
    <property type="protein sequence ID" value="KAL0978345.1"/>
    <property type="molecule type" value="Genomic_DNA"/>
</dbReference>
<dbReference type="Gene3D" id="2.30.29.30">
    <property type="entry name" value="Pleckstrin-homology domain (PH domain)/Phosphotyrosine-binding domain (PTB)"/>
    <property type="match status" value="1"/>
</dbReference>
<reference evidence="3 4" key="1">
    <citation type="submission" date="2024-06" db="EMBL/GenBank/DDBJ databases">
        <authorList>
            <person name="Pan Q."/>
            <person name="Wen M."/>
            <person name="Jouanno E."/>
            <person name="Zahm M."/>
            <person name="Klopp C."/>
            <person name="Cabau C."/>
            <person name="Louis A."/>
            <person name="Berthelot C."/>
            <person name="Parey E."/>
            <person name="Roest Crollius H."/>
            <person name="Montfort J."/>
            <person name="Robinson-Rechavi M."/>
            <person name="Bouchez O."/>
            <person name="Lampietro C."/>
            <person name="Lopez Roques C."/>
            <person name="Donnadieu C."/>
            <person name="Postlethwait J."/>
            <person name="Bobe J."/>
            <person name="Verreycken H."/>
            <person name="Guiguen Y."/>
        </authorList>
    </citation>
    <scope>NUCLEOTIDE SEQUENCE [LARGE SCALE GENOMIC DNA]</scope>
    <source>
        <strain evidence="3">Up_M1</strain>
        <tissue evidence="3">Testis</tissue>
    </source>
</reference>
<dbReference type="InterPro" id="IPR000697">
    <property type="entry name" value="WH1/EVH1_dom"/>
</dbReference>
<keyword evidence="4" id="KW-1185">Reference proteome</keyword>
<evidence type="ECO:0000259" key="2">
    <source>
        <dbReference type="PROSITE" id="PS50229"/>
    </source>
</evidence>
<feature type="compositionally biased region" description="Pro residues" evidence="1">
    <location>
        <begin position="295"/>
        <end position="323"/>
    </location>
</feature>
<feature type="region of interest" description="Disordered" evidence="1">
    <location>
        <begin position="273"/>
        <end position="339"/>
    </location>
</feature>
<dbReference type="FunFam" id="2.30.29.30:FF:000130">
    <property type="entry name" value="neural Wiskott-Aldrich syndrome protein"/>
    <property type="match status" value="1"/>
</dbReference>
<dbReference type="PROSITE" id="PS50229">
    <property type="entry name" value="WH1"/>
    <property type="match status" value="1"/>
</dbReference>
<evidence type="ECO:0000313" key="3">
    <source>
        <dbReference type="EMBL" id="KAL0978345.1"/>
    </source>
</evidence>
<dbReference type="CDD" id="cd01205">
    <property type="entry name" value="EVH1_WASP-like"/>
    <property type="match status" value="1"/>
</dbReference>
<dbReference type="SUPFAM" id="SSF50729">
    <property type="entry name" value="PH domain-like"/>
    <property type="match status" value="1"/>
</dbReference>
<sequence length="339" mass="36680">MTHVEESGSLVFSNLLTTRENALIVNLLGAQCKAVASAVAQVYVSLPGHQTWRHEGSGVVCLVKDCSQHTYFLRLYCIKRTKLLWEQELYIQFQYSTPRPFFHTFAADDCQAGLNFADEAEAEMFSASMQTLIKQASVPNLHPSFSKLSSRQLNLSDSVDSSGSVCAQEQSRAPISTLYASETGSQMGVNPVQGLCAIELAPPPGKLFMKAGLKTEGRMNTHTSEVISSLISSLGGLEFVRTDNHMRVTASQTLPKRSTRTFTALALRKGPLPPLPSCFNRRASSLEDSESTLPPGVPPTPSMPAPPPPSVLAPPPPSMPAPILPAEALAEETRKRSSL</sequence>
<organism evidence="3 4">
    <name type="scientific">Umbra pygmaea</name>
    <name type="common">Eastern mudminnow</name>
    <dbReference type="NCBI Taxonomy" id="75934"/>
    <lineage>
        <taxon>Eukaryota</taxon>
        <taxon>Metazoa</taxon>
        <taxon>Chordata</taxon>
        <taxon>Craniata</taxon>
        <taxon>Vertebrata</taxon>
        <taxon>Euteleostomi</taxon>
        <taxon>Actinopterygii</taxon>
        <taxon>Neopterygii</taxon>
        <taxon>Teleostei</taxon>
        <taxon>Protacanthopterygii</taxon>
        <taxon>Esociformes</taxon>
        <taxon>Umbridae</taxon>
        <taxon>Umbra</taxon>
    </lineage>
</organism>
<dbReference type="PANTHER" id="PTHR11202">
    <property type="entry name" value="SPROUTY-RELATED, EVH1 DOMAIN-CONTAINING PROTEIN FAMILY MEMBER"/>
    <property type="match status" value="1"/>
</dbReference>
<dbReference type="AlphaFoldDB" id="A0ABD0WP54"/>
<proteinExistence type="predicted"/>
<dbReference type="SMART" id="SM00461">
    <property type="entry name" value="WH1"/>
    <property type="match status" value="1"/>
</dbReference>
<protein>
    <recommendedName>
        <fullName evidence="2">WH1 domain-containing protein</fullName>
    </recommendedName>
</protein>
<accession>A0ABD0WP54</accession>
<comment type="caution">
    <text evidence="3">The sequence shown here is derived from an EMBL/GenBank/DDBJ whole genome shotgun (WGS) entry which is preliminary data.</text>
</comment>
<evidence type="ECO:0000256" key="1">
    <source>
        <dbReference type="SAM" id="MobiDB-lite"/>
    </source>
</evidence>
<feature type="domain" description="WH1" evidence="2">
    <location>
        <begin position="27"/>
        <end position="136"/>
    </location>
</feature>
<dbReference type="InterPro" id="IPR033927">
    <property type="entry name" value="WASPfam_EVH1"/>
</dbReference>
<name>A0ABD0WP54_UMBPY</name>
<dbReference type="PANTHER" id="PTHR11202:SF36">
    <property type="entry name" value="ACTIN NUCLEATION-PROMOTING FACTOR WASL"/>
    <property type="match status" value="1"/>
</dbReference>
<dbReference type="Proteomes" id="UP001557470">
    <property type="component" value="Unassembled WGS sequence"/>
</dbReference>
<dbReference type="InterPro" id="IPR011993">
    <property type="entry name" value="PH-like_dom_sf"/>
</dbReference>
<dbReference type="Pfam" id="PF00568">
    <property type="entry name" value="WH1"/>
    <property type="match status" value="1"/>
</dbReference>
<evidence type="ECO:0000313" key="4">
    <source>
        <dbReference type="Proteomes" id="UP001557470"/>
    </source>
</evidence>